<dbReference type="EMBL" id="JBIRGQ010000001">
    <property type="protein sequence ID" value="MFH8544090.1"/>
    <property type="molecule type" value="Genomic_DNA"/>
</dbReference>
<dbReference type="PROSITE" id="PS51257">
    <property type="entry name" value="PROKAR_LIPOPROTEIN"/>
    <property type="match status" value="1"/>
</dbReference>
<evidence type="ECO:0000313" key="3">
    <source>
        <dbReference type="EMBL" id="MFH8544090.1"/>
    </source>
</evidence>
<dbReference type="Proteomes" id="UP001610818">
    <property type="component" value="Unassembled WGS sequence"/>
</dbReference>
<comment type="caution">
    <text evidence="3">The sequence shown here is derived from an EMBL/GenBank/DDBJ whole genome shotgun (WGS) entry which is preliminary data.</text>
</comment>
<organism evidence="3 4">
    <name type="scientific">Streptomyces longisporoflavus</name>
    <dbReference type="NCBI Taxonomy" id="28044"/>
    <lineage>
        <taxon>Bacteria</taxon>
        <taxon>Bacillati</taxon>
        <taxon>Actinomycetota</taxon>
        <taxon>Actinomycetes</taxon>
        <taxon>Kitasatosporales</taxon>
        <taxon>Streptomycetaceae</taxon>
        <taxon>Streptomyces</taxon>
    </lineage>
</organism>
<name>A0ABW7QGK2_9ACTN</name>
<proteinExistence type="predicted"/>
<keyword evidence="4" id="KW-1185">Reference proteome</keyword>
<feature type="region of interest" description="Disordered" evidence="1">
    <location>
        <begin position="205"/>
        <end position="249"/>
    </location>
</feature>
<protein>
    <recommendedName>
        <fullName evidence="5">Lipoprotein</fullName>
    </recommendedName>
</protein>
<keyword evidence="2" id="KW-0732">Signal</keyword>
<dbReference type="RefSeq" id="WP_397707405.1">
    <property type="nucleotide sequence ID" value="NZ_JBIRGN010000001.1"/>
</dbReference>
<dbReference type="Gene3D" id="2.50.20.20">
    <property type="match status" value="1"/>
</dbReference>
<sequence>MARGSKTMAAAVAGMALVALAGCGGDESDGKSKPFEGKSADQIAADAVAATKAADSMHIKGTTQQSGSPMTVDLSVDKSKNCDGSIEAEGASADVRNTKGTFYLRGDEKYWTTALKGQPGSDKIVPKVADKWVKAPADDATTKNMCDKQTLMAELDKDKSERKGMKKGSTTSVDGTEAIQLTKKTSGGETITLYVATEGKPYILRAKSTGGKDPNTTTFSDYGKAVSPQEPAPGETVDLKKLAASGAKA</sequence>
<evidence type="ECO:0000256" key="2">
    <source>
        <dbReference type="SAM" id="SignalP"/>
    </source>
</evidence>
<evidence type="ECO:0000256" key="1">
    <source>
        <dbReference type="SAM" id="MobiDB-lite"/>
    </source>
</evidence>
<evidence type="ECO:0008006" key="5">
    <source>
        <dbReference type="Google" id="ProtNLM"/>
    </source>
</evidence>
<feature type="chain" id="PRO_5045538049" description="Lipoprotein" evidence="2">
    <location>
        <begin position="22"/>
        <end position="249"/>
    </location>
</feature>
<gene>
    <name evidence="3" type="ORF">ACH4F9_03645</name>
</gene>
<evidence type="ECO:0000313" key="4">
    <source>
        <dbReference type="Proteomes" id="UP001610818"/>
    </source>
</evidence>
<feature type="signal peptide" evidence="2">
    <location>
        <begin position="1"/>
        <end position="21"/>
    </location>
</feature>
<accession>A0ABW7QGK2</accession>
<reference evidence="3 4" key="1">
    <citation type="submission" date="2024-10" db="EMBL/GenBank/DDBJ databases">
        <title>The Natural Products Discovery Center: Release of the First 8490 Sequenced Strains for Exploring Actinobacteria Biosynthetic Diversity.</title>
        <authorList>
            <person name="Kalkreuter E."/>
            <person name="Kautsar S.A."/>
            <person name="Yang D."/>
            <person name="Bader C.D."/>
            <person name="Teijaro C.N."/>
            <person name="Fluegel L."/>
            <person name="Davis C.M."/>
            <person name="Simpson J.R."/>
            <person name="Lauterbach L."/>
            <person name="Steele A.D."/>
            <person name="Gui C."/>
            <person name="Meng S."/>
            <person name="Li G."/>
            <person name="Viehrig K."/>
            <person name="Ye F."/>
            <person name="Su P."/>
            <person name="Kiefer A.F."/>
            <person name="Nichols A."/>
            <person name="Cepeda A.J."/>
            <person name="Yan W."/>
            <person name="Fan B."/>
            <person name="Jiang Y."/>
            <person name="Adhikari A."/>
            <person name="Zheng C.-J."/>
            <person name="Schuster L."/>
            <person name="Cowan T.M."/>
            <person name="Smanski M.J."/>
            <person name="Chevrette M.G."/>
            <person name="De Carvalho L.P.S."/>
            <person name="Shen B."/>
        </authorList>
    </citation>
    <scope>NUCLEOTIDE SEQUENCE [LARGE SCALE GENOMIC DNA]</scope>
    <source>
        <strain evidence="3 4">NPDC017990</strain>
    </source>
</reference>